<feature type="compositionally biased region" description="Polar residues" evidence="1">
    <location>
        <begin position="16"/>
        <end position="30"/>
    </location>
</feature>
<gene>
    <name evidence="2" type="ORF">I79_022788</name>
</gene>
<proteinExistence type="predicted"/>
<evidence type="ECO:0000256" key="1">
    <source>
        <dbReference type="SAM" id="MobiDB-lite"/>
    </source>
</evidence>
<protein>
    <submittedName>
        <fullName evidence="2">Uncharacterized protein</fullName>
    </submittedName>
</protein>
<accession>G3IGA5</accession>
<dbReference type="EMBL" id="JH002531">
    <property type="protein sequence ID" value="EGW14641.1"/>
    <property type="molecule type" value="Genomic_DNA"/>
</dbReference>
<evidence type="ECO:0000313" key="2">
    <source>
        <dbReference type="EMBL" id="EGW14641.1"/>
    </source>
</evidence>
<feature type="region of interest" description="Disordered" evidence="1">
    <location>
        <begin position="12"/>
        <end position="39"/>
    </location>
</feature>
<name>G3IGA5_CRIGR</name>
<evidence type="ECO:0000313" key="3">
    <source>
        <dbReference type="Proteomes" id="UP000001075"/>
    </source>
</evidence>
<dbReference type="Proteomes" id="UP000001075">
    <property type="component" value="Unassembled WGS sequence"/>
</dbReference>
<organism evidence="2 3">
    <name type="scientific">Cricetulus griseus</name>
    <name type="common">Chinese hamster</name>
    <name type="synonym">Cricetulus barabensis griseus</name>
    <dbReference type="NCBI Taxonomy" id="10029"/>
    <lineage>
        <taxon>Eukaryota</taxon>
        <taxon>Metazoa</taxon>
        <taxon>Chordata</taxon>
        <taxon>Craniata</taxon>
        <taxon>Vertebrata</taxon>
        <taxon>Euteleostomi</taxon>
        <taxon>Mammalia</taxon>
        <taxon>Eutheria</taxon>
        <taxon>Euarchontoglires</taxon>
        <taxon>Glires</taxon>
        <taxon>Rodentia</taxon>
        <taxon>Myomorpha</taxon>
        <taxon>Muroidea</taxon>
        <taxon>Cricetidae</taxon>
        <taxon>Cricetinae</taxon>
        <taxon>Cricetulus</taxon>
    </lineage>
</organism>
<dbReference type="AlphaFoldDB" id="G3IGA5"/>
<reference evidence="3" key="1">
    <citation type="journal article" date="2011" name="Nat. Biotechnol.">
        <title>The genomic sequence of the Chinese hamster ovary (CHO)-K1 cell line.</title>
        <authorList>
            <person name="Xu X."/>
            <person name="Nagarajan H."/>
            <person name="Lewis N.E."/>
            <person name="Pan S."/>
            <person name="Cai Z."/>
            <person name="Liu X."/>
            <person name="Chen W."/>
            <person name="Xie M."/>
            <person name="Wang W."/>
            <person name="Hammond S."/>
            <person name="Andersen M.R."/>
            <person name="Neff N."/>
            <person name="Passarelli B."/>
            <person name="Koh W."/>
            <person name="Fan H.C."/>
            <person name="Wang J."/>
            <person name="Gui Y."/>
            <person name="Lee K.H."/>
            <person name="Betenbaugh M.J."/>
            <person name="Quake S.R."/>
            <person name="Famili I."/>
            <person name="Palsson B.O."/>
            <person name="Wang J."/>
        </authorList>
    </citation>
    <scope>NUCLEOTIDE SEQUENCE [LARGE SCALE GENOMIC DNA]</scope>
    <source>
        <strain evidence="3">CHO K1 cell line</strain>
    </source>
</reference>
<sequence>MFKIFCASYPLPNGENIESNRSSTPNNDSTMRACLKRDKNPPNFSQELCMYLLPSFTPSPEGKRSRYGKS</sequence>
<dbReference type="InParanoid" id="G3IGA5"/>